<dbReference type="STRING" id="1035707.SAMN05216552_100449"/>
<reference evidence="3" key="1">
    <citation type="submission" date="2016-10" db="EMBL/GenBank/DDBJ databases">
        <authorList>
            <person name="Varghese N."/>
            <person name="Submissions S."/>
        </authorList>
    </citation>
    <scope>NUCLEOTIDE SEQUENCE [LARGE SCALE GENOMIC DNA]</scope>
    <source>
        <strain evidence="3">CGMCC 1.11014</strain>
    </source>
</reference>
<dbReference type="RefSeq" id="WP_093554480.1">
    <property type="nucleotide sequence ID" value="NZ_FPBO01000004.1"/>
</dbReference>
<protein>
    <submittedName>
        <fullName evidence="2">Uncharacterized protein</fullName>
    </submittedName>
</protein>
<feature type="region of interest" description="Disordered" evidence="1">
    <location>
        <begin position="291"/>
        <end position="320"/>
    </location>
</feature>
<evidence type="ECO:0000256" key="1">
    <source>
        <dbReference type="SAM" id="MobiDB-lite"/>
    </source>
</evidence>
<dbReference type="AlphaFoldDB" id="A0A1I7GRB9"/>
<organism evidence="2 3">
    <name type="scientific">Pseudoduganella namucuonensis</name>
    <dbReference type="NCBI Taxonomy" id="1035707"/>
    <lineage>
        <taxon>Bacteria</taxon>
        <taxon>Pseudomonadati</taxon>
        <taxon>Pseudomonadota</taxon>
        <taxon>Betaproteobacteria</taxon>
        <taxon>Burkholderiales</taxon>
        <taxon>Oxalobacteraceae</taxon>
        <taxon>Telluria group</taxon>
        <taxon>Pseudoduganella</taxon>
    </lineage>
</organism>
<accession>A0A1I7GRB9</accession>
<sequence length="569" mass="60534">MPIYVQHQVLGRIPDVFNAESIWQAPGLALFSRRPLLRDLLERSPREHRGRAATRCFSHVTLMLPQEEVDDDYHLTRGARARELAQTLAALHQKDFGDLLGNDQVRYDVLGKEELAPGEVEVRFGHAVYLPAPDEKALFNVCVSRDGAVWKPVCPIYPNQRLALIGGDDGMASYVASGWPFGADGAVLLLNDGPDAQPVVHMRPKDAFDCGFDANAGCYVIKSRRGGVDAQGAPARMMLKITRCSSAPASSARMATHTPGGRDTGGMGIPLAPQRAGVAPSAAPAVWQVRPRDSAGTDDATAVPQAASRAPATRGGETDATYVPLARQRVSLVALALPRLSRYRDTGASVLEIPFSRTLAIQSDPDAAGHAISFAVNAADELSVRTEAGEQRVTAPASFTPVDARAIRVLPAPRQMTERYCALLALPLPVAAPAGGARQSFGRRSAALAALRLLDSPRFLRCGGSGVHGGLTGDVNGGVDGCINGGVDAGHANKPASADRIGLSREAFSYEASPEGFRIARLAPTQALYHLDDQLRFVASVAEASVETPYLLPPGHHLVAGHYVLRFDV</sequence>
<dbReference type="Proteomes" id="UP000199391">
    <property type="component" value="Unassembled WGS sequence"/>
</dbReference>
<gene>
    <name evidence="2" type="ORF">SAMN05216552_100449</name>
</gene>
<dbReference type="EMBL" id="FPBO01000004">
    <property type="protein sequence ID" value="SFU50990.1"/>
    <property type="molecule type" value="Genomic_DNA"/>
</dbReference>
<keyword evidence="3" id="KW-1185">Reference proteome</keyword>
<evidence type="ECO:0000313" key="2">
    <source>
        <dbReference type="EMBL" id="SFU50990.1"/>
    </source>
</evidence>
<evidence type="ECO:0000313" key="3">
    <source>
        <dbReference type="Proteomes" id="UP000199391"/>
    </source>
</evidence>
<name>A0A1I7GRB9_9BURK</name>
<proteinExistence type="predicted"/>
<dbReference type="OrthoDB" id="8708258at2"/>